<dbReference type="InterPro" id="IPR038162">
    <property type="entry name" value="SoxY_sf"/>
</dbReference>
<feature type="domain" description="Sulphur oxidation protein SoxZ" evidence="2">
    <location>
        <begin position="171"/>
        <end position="255"/>
    </location>
</feature>
<evidence type="ECO:0000259" key="3">
    <source>
        <dbReference type="Pfam" id="PF13501"/>
    </source>
</evidence>
<dbReference type="InterPro" id="IPR014880">
    <property type="entry name" value="SoxZ_dom"/>
</dbReference>
<sequence>MPMNLRAAAIGVLLAAFATTALAENAPDPWPGLVTDLFQGREIAKADGTISLEAPTRAEDAAIVPMTLRFSDPAKVKVATLVIDQNPMPMAASFTLGDKAGVDFIETRVRVNSYTNVHAVAETRDGALVAEAKFVKASGGCSAPAGKDPDEARANMGKMKYREFRSAVAGRREAQIMIRHPNNSGLQMDQITRTYTPAHYIDSVEVWQGDALIFRMEGGISLSEDPNFRFTYAPNGARTIRVIAHDNKGGAFKSEWPIADAS</sequence>
<feature type="chain" id="PRO_5040922249" evidence="1">
    <location>
        <begin position="24"/>
        <end position="262"/>
    </location>
</feature>
<dbReference type="Pfam" id="PF13501">
    <property type="entry name" value="SoxY"/>
    <property type="match status" value="1"/>
</dbReference>
<comment type="caution">
    <text evidence="4">The sequence shown here is derived from an EMBL/GenBank/DDBJ whole genome shotgun (WGS) entry which is preliminary data.</text>
</comment>
<dbReference type="InterPro" id="IPR030831">
    <property type="entry name" value="Fuse-rel_SoxYZ"/>
</dbReference>
<dbReference type="InterPro" id="IPR032711">
    <property type="entry name" value="SoxY"/>
</dbReference>
<reference evidence="4" key="1">
    <citation type="journal article" date="2023" name="Int. J. Syst. Evol. Microbiol.">
        <title>Methylocystis iwaonis sp. nov., a type II methane-oxidizing bacterium from surface soil of a rice paddy field in Japan, and emended description of the genus Methylocystis (ex Whittenbury et al. 1970) Bowman et al. 1993.</title>
        <authorList>
            <person name="Kaise H."/>
            <person name="Sawadogo J.B."/>
            <person name="Alam M.S."/>
            <person name="Ueno C."/>
            <person name="Dianou D."/>
            <person name="Shinjo R."/>
            <person name="Asakawa S."/>
        </authorList>
    </citation>
    <scope>NUCLEOTIDE SEQUENCE</scope>
    <source>
        <strain evidence="4">LMG27198</strain>
    </source>
</reference>
<gene>
    <name evidence="4" type="ORF">LMG27198_04880</name>
</gene>
<feature type="domain" description="Ig-like SoxY" evidence="3">
    <location>
        <begin position="36"/>
        <end position="141"/>
    </location>
</feature>
<dbReference type="InterPro" id="IPR014756">
    <property type="entry name" value="Ig_E-set"/>
</dbReference>
<evidence type="ECO:0000313" key="5">
    <source>
        <dbReference type="Proteomes" id="UP001144323"/>
    </source>
</evidence>
<organism evidence="4 5">
    <name type="scientific">Methylocystis echinoides</name>
    <dbReference type="NCBI Taxonomy" id="29468"/>
    <lineage>
        <taxon>Bacteria</taxon>
        <taxon>Pseudomonadati</taxon>
        <taxon>Pseudomonadota</taxon>
        <taxon>Alphaproteobacteria</taxon>
        <taxon>Hyphomicrobiales</taxon>
        <taxon>Methylocystaceae</taxon>
        <taxon>Methylocystis</taxon>
    </lineage>
</organism>
<dbReference type="SUPFAM" id="SSF81296">
    <property type="entry name" value="E set domains"/>
    <property type="match status" value="1"/>
</dbReference>
<evidence type="ECO:0000313" key="4">
    <source>
        <dbReference type="EMBL" id="GLI91496.1"/>
    </source>
</evidence>
<feature type="signal peptide" evidence="1">
    <location>
        <begin position="1"/>
        <end position="23"/>
    </location>
</feature>
<dbReference type="Pfam" id="PF08770">
    <property type="entry name" value="SoxZ"/>
    <property type="match status" value="1"/>
</dbReference>
<dbReference type="Gene3D" id="2.60.40.10">
    <property type="entry name" value="Immunoglobulins"/>
    <property type="match status" value="1"/>
</dbReference>
<protein>
    <submittedName>
        <fullName evidence="4">Quinoprotein dehydrogenase-associated SoxYZ-like carrier</fullName>
    </submittedName>
</protein>
<evidence type="ECO:0000259" key="2">
    <source>
        <dbReference type="Pfam" id="PF08770"/>
    </source>
</evidence>
<name>A0A9W6GR50_9HYPH</name>
<dbReference type="NCBIfam" id="TIGR04557">
    <property type="entry name" value="fuse_rel_SoxYZ"/>
    <property type="match status" value="1"/>
</dbReference>
<evidence type="ECO:0000256" key="1">
    <source>
        <dbReference type="SAM" id="SignalP"/>
    </source>
</evidence>
<keyword evidence="5" id="KW-1185">Reference proteome</keyword>
<keyword evidence="1" id="KW-0732">Signal</keyword>
<dbReference type="EMBL" id="BSEC01000001">
    <property type="protein sequence ID" value="GLI91496.1"/>
    <property type="molecule type" value="Genomic_DNA"/>
</dbReference>
<proteinExistence type="predicted"/>
<dbReference type="AlphaFoldDB" id="A0A9W6GR50"/>
<dbReference type="InterPro" id="IPR013783">
    <property type="entry name" value="Ig-like_fold"/>
</dbReference>
<dbReference type="Proteomes" id="UP001144323">
    <property type="component" value="Unassembled WGS sequence"/>
</dbReference>
<dbReference type="Gene3D" id="2.60.40.2470">
    <property type="entry name" value="SoxY domain"/>
    <property type="match status" value="1"/>
</dbReference>
<accession>A0A9W6GR50</accession>
<dbReference type="RefSeq" id="WP_281800164.1">
    <property type="nucleotide sequence ID" value="NZ_BSEC01000001.1"/>
</dbReference>